<evidence type="ECO:0000256" key="2">
    <source>
        <dbReference type="SAM" id="SignalP"/>
    </source>
</evidence>
<protein>
    <submittedName>
        <fullName evidence="3">Translation initiation factor 2</fullName>
    </submittedName>
</protein>
<proteinExistence type="predicted"/>
<reference evidence="3" key="1">
    <citation type="journal article" date="2022" name="Int. J. Syst. Evol. Microbiol.">
        <title>Pseudomonas aegrilactucae sp. nov. and Pseudomonas morbosilactucae sp. nov., pathogens causing bacterial rot of lettuce in Japan.</title>
        <authorList>
            <person name="Sawada H."/>
            <person name="Fujikawa T."/>
            <person name="Satou M."/>
        </authorList>
    </citation>
    <scope>NUCLEOTIDE SEQUENCE</scope>
    <source>
        <strain evidence="3">MAFF 301350</strain>
    </source>
</reference>
<keyword evidence="3" id="KW-0648">Protein biosynthesis</keyword>
<keyword evidence="3" id="KW-0396">Initiation factor</keyword>
<evidence type="ECO:0000313" key="4">
    <source>
        <dbReference type="Proteomes" id="UP001106592"/>
    </source>
</evidence>
<feature type="signal peptide" evidence="2">
    <location>
        <begin position="1"/>
        <end position="25"/>
    </location>
</feature>
<keyword evidence="2" id="KW-0732">Signal</keyword>
<comment type="caution">
    <text evidence="3">The sequence shown here is derived from an EMBL/GenBank/DDBJ whole genome shotgun (WGS) entry which is preliminary data.</text>
</comment>
<evidence type="ECO:0000256" key="1">
    <source>
        <dbReference type="SAM" id="MobiDB-lite"/>
    </source>
</evidence>
<name>A0A9Q2XMA1_9PSED</name>
<dbReference type="EMBL" id="JAHTBI010000088">
    <property type="protein sequence ID" value="MBV6289666.1"/>
    <property type="molecule type" value="Genomic_DNA"/>
</dbReference>
<reference evidence="3" key="2">
    <citation type="journal article" date="2023" name="Plant Pathol.">
        <title>Dismantling and reorganizing Pseudomonas marginalis sensu#lato.</title>
        <authorList>
            <person name="Sawada H."/>
            <person name="Fujikawa T."/>
            <person name="Satou M."/>
        </authorList>
    </citation>
    <scope>NUCLEOTIDE SEQUENCE</scope>
    <source>
        <strain evidence="3">MAFF 301350</strain>
    </source>
</reference>
<dbReference type="GO" id="GO:0003743">
    <property type="term" value="F:translation initiation factor activity"/>
    <property type="evidence" value="ECO:0007669"/>
    <property type="project" value="UniProtKB-KW"/>
</dbReference>
<dbReference type="Proteomes" id="UP001106592">
    <property type="component" value="Unassembled WGS sequence"/>
</dbReference>
<gene>
    <name evidence="3" type="ORF">KUO17_21985</name>
</gene>
<evidence type="ECO:0000313" key="3">
    <source>
        <dbReference type="EMBL" id="MBV6289666.1"/>
    </source>
</evidence>
<keyword evidence="4" id="KW-1185">Reference proteome</keyword>
<accession>A0A9Q2XMA1</accession>
<feature type="region of interest" description="Disordered" evidence="1">
    <location>
        <begin position="40"/>
        <end position="75"/>
    </location>
</feature>
<sequence>MNALRCTGVVMLCVLGMCLVRPALAMPAAAPVLLAQSATQPAPARNKPSQPAAKPKAKPVTSKKTPARVAKSGRRKAAEVIAAPLPKARLDLSLPPDMVNELQPPSQLGAQVRRPLLPALFQDKPSSDSPFQLNGRLLSNEMQLQLRNDSRQDVEGAAIDFEFKQ</sequence>
<organism evidence="3 4">
    <name type="scientific">Pseudomonas aegrilactucae</name>
    <dbReference type="NCBI Taxonomy" id="2854028"/>
    <lineage>
        <taxon>Bacteria</taxon>
        <taxon>Pseudomonadati</taxon>
        <taxon>Pseudomonadota</taxon>
        <taxon>Gammaproteobacteria</taxon>
        <taxon>Pseudomonadales</taxon>
        <taxon>Pseudomonadaceae</taxon>
        <taxon>Pseudomonas</taxon>
    </lineage>
</organism>
<dbReference type="AlphaFoldDB" id="A0A9Q2XMA1"/>
<feature type="compositionally biased region" description="Low complexity" evidence="1">
    <location>
        <begin position="47"/>
        <end position="64"/>
    </location>
</feature>
<feature type="chain" id="PRO_5040257083" evidence="2">
    <location>
        <begin position="26"/>
        <end position="165"/>
    </location>
</feature>